<keyword evidence="3" id="KW-1185">Reference proteome</keyword>
<evidence type="ECO:0000256" key="1">
    <source>
        <dbReference type="SAM" id="Phobius"/>
    </source>
</evidence>
<evidence type="ECO:0000313" key="2">
    <source>
        <dbReference type="EMBL" id="KAA0910104.1"/>
    </source>
</evidence>
<feature type="transmembrane region" description="Helical" evidence="1">
    <location>
        <begin position="61"/>
        <end position="86"/>
    </location>
</feature>
<sequence length="133" mass="13757">MTETDRDTEERLEALFAQARSAPEEPDAALMARVLGDAFAEQAAIAVPGDRMTRVRRGWGLWAALGGWPAMGGLATAAVAGLWIGFSPTLGVGDALGTVVGGRTDDVISLVDVSGGFGFDLYEMALAGEEDAG</sequence>
<dbReference type="AlphaFoldDB" id="A0A5A9YZ14"/>
<keyword evidence="1" id="KW-1133">Transmembrane helix</keyword>
<name>A0A5A9YZ14_9RHOB</name>
<keyword evidence="1" id="KW-0812">Transmembrane</keyword>
<keyword evidence="1" id="KW-0472">Membrane</keyword>
<dbReference type="Proteomes" id="UP000325291">
    <property type="component" value="Unassembled WGS sequence"/>
</dbReference>
<comment type="caution">
    <text evidence="2">The sequence shown here is derived from an EMBL/GenBank/DDBJ whole genome shotgun (WGS) entry which is preliminary data.</text>
</comment>
<organism evidence="2 3">
    <name type="scientific">Aquicoccus porphyridii</name>
    <dbReference type="NCBI Taxonomy" id="1852029"/>
    <lineage>
        <taxon>Bacteria</taxon>
        <taxon>Pseudomonadati</taxon>
        <taxon>Pseudomonadota</taxon>
        <taxon>Alphaproteobacteria</taxon>
        <taxon>Rhodobacterales</taxon>
        <taxon>Paracoccaceae</taxon>
        <taxon>Aquicoccus</taxon>
    </lineage>
</organism>
<accession>A0A5A9YZ14</accession>
<dbReference type="RefSeq" id="WP_146611035.1">
    <property type="nucleotide sequence ID" value="NZ_VINQ01000019.1"/>
</dbReference>
<evidence type="ECO:0008006" key="4">
    <source>
        <dbReference type="Google" id="ProtNLM"/>
    </source>
</evidence>
<gene>
    <name evidence="2" type="ORF">FLO80_18500</name>
</gene>
<proteinExistence type="predicted"/>
<dbReference type="EMBL" id="VINQ01000019">
    <property type="protein sequence ID" value="KAA0910104.1"/>
    <property type="molecule type" value="Genomic_DNA"/>
</dbReference>
<protein>
    <recommendedName>
        <fullName evidence="4">Dihydroorotate dehydrogenase</fullName>
    </recommendedName>
</protein>
<reference evidence="2 3" key="1">
    <citation type="submission" date="2019-07" db="EMBL/GenBank/DDBJ databases">
        <title>Aquicoccus porphyridii gen. nov., sp. nov., isolated from a small marine red alga, Porphyridium marinum.</title>
        <authorList>
            <person name="Liu L."/>
        </authorList>
    </citation>
    <scope>NUCLEOTIDE SEQUENCE [LARGE SCALE GENOMIC DNA]</scope>
    <source>
        <strain evidence="2 3">L1 8-17</strain>
    </source>
</reference>
<evidence type="ECO:0000313" key="3">
    <source>
        <dbReference type="Proteomes" id="UP000325291"/>
    </source>
</evidence>